<evidence type="ECO:0000313" key="2">
    <source>
        <dbReference type="Proteomes" id="UP001589585"/>
    </source>
</evidence>
<dbReference type="InterPro" id="IPR058240">
    <property type="entry name" value="rSAM_sf"/>
</dbReference>
<dbReference type="RefSeq" id="WP_379861147.1">
    <property type="nucleotide sequence ID" value="NZ_JBHMFC010000035.1"/>
</dbReference>
<dbReference type="SUPFAM" id="SSF102114">
    <property type="entry name" value="Radical SAM enzymes"/>
    <property type="match status" value="1"/>
</dbReference>
<gene>
    <name evidence="1" type="primary">nrdG</name>
    <name evidence="1" type="ORF">ACFFU9_09285</name>
</gene>
<dbReference type="Gene3D" id="3.20.20.70">
    <property type="entry name" value="Aldolase class I"/>
    <property type="match status" value="1"/>
</dbReference>
<dbReference type="Pfam" id="PF13353">
    <property type="entry name" value="Fer4_12"/>
    <property type="match status" value="1"/>
</dbReference>
<protein>
    <submittedName>
        <fullName evidence="1">Anaerobic ribonucleoside-triphosphate reductase activating protein</fullName>
    </submittedName>
</protein>
<dbReference type="InterPro" id="IPR013785">
    <property type="entry name" value="Aldolase_TIM"/>
</dbReference>
<dbReference type="Proteomes" id="UP001589585">
    <property type="component" value="Unassembled WGS sequence"/>
</dbReference>
<dbReference type="NCBIfam" id="TIGR02826">
    <property type="entry name" value="RNR_activ_nrdG3"/>
    <property type="match status" value="1"/>
</dbReference>
<name>A0ABV5FBW9_9FLAO</name>
<accession>A0ABV5FBW9</accession>
<comment type="caution">
    <text evidence="1">The sequence shown here is derived from an EMBL/GenBank/DDBJ whole genome shotgun (WGS) entry which is preliminary data.</text>
</comment>
<evidence type="ECO:0000313" key="1">
    <source>
        <dbReference type="EMBL" id="MFB9056934.1"/>
    </source>
</evidence>
<organism evidence="1 2">
    <name type="scientific">Mariniflexile ostreae</name>
    <dbReference type="NCBI Taxonomy" id="1520892"/>
    <lineage>
        <taxon>Bacteria</taxon>
        <taxon>Pseudomonadati</taxon>
        <taxon>Bacteroidota</taxon>
        <taxon>Flavobacteriia</taxon>
        <taxon>Flavobacteriales</taxon>
        <taxon>Flavobacteriaceae</taxon>
        <taxon>Mariniflexile</taxon>
    </lineage>
</organism>
<keyword evidence="2" id="KW-1185">Reference proteome</keyword>
<proteinExistence type="predicted"/>
<dbReference type="EMBL" id="JBHMFC010000035">
    <property type="protein sequence ID" value="MFB9056934.1"/>
    <property type="molecule type" value="Genomic_DNA"/>
</dbReference>
<reference evidence="1 2" key="1">
    <citation type="submission" date="2024-09" db="EMBL/GenBank/DDBJ databases">
        <authorList>
            <person name="Sun Q."/>
            <person name="Mori K."/>
        </authorList>
    </citation>
    <scope>NUCLEOTIDE SEQUENCE [LARGE SCALE GENOMIC DNA]</scope>
    <source>
        <strain evidence="1 2">CECT 8622</strain>
    </source>
</reference>
<dbReference type="InterPro" id="IPR014191">
    <property type="entry name" value="Anaer_RNR_activator"/>
</dbReference>
<sequence>MYFHNMQIVLQEVPGHISICFSISGCTMHCEGCHSPFLWKQKNGQKLTLDIFTSILNQYKGFSDCALFMGGEWHPEELITYLKLAKKKGYKTCLYSGEDHIDPNILAQLDWVKTGKWIAKRGGLDALTTNQKFIEVKSNTILNHLFIKNP</sequence>